<feature type="transmembrane region" description="Helical" evidence="7">
    <location>
        <begin position="189"/>
        <end position="209"/>
    </location>
</feature>
<feature type="transmembrane region" description="Helical" evidence="7">
    <location>
        <begin position="156"/>
        <end position="177"/>
    </location>
</feature>
<evidence type="ECO:0000256" key="5">
    <source>
        <dbReference type="ARBA" id="ARBA00022989"/>
    </source>
</evidence>
<dbReference type="InterPro" id="IPR003317">
    <property type="entry name" value="Cyt-d_oxidase_su2"/>
</dbReference>
<comment type="subcellular location">
    <subcellularLocation>
        <location evidence="1">Cell membrane</location>
        <topology evidence="1">Multi-pass membrane protein</topology>
    </subcellularLocation>
</comment>
<feature type="transmembrane region" description="Helical" evidence="7">
    <location>
        <begin position="111"/>
        <end position="136"/>
    </location>
</feature>
<organism evidence="8 9">
    <name type="scientific">Robbsia andropogonis</name>
    <dbReference type="NCBI Taxonomy" id="28092"/>
    <lineage>
        <taxon>Bacteria</taxon>
        <taxon>Pseudomonadati</taxon>
        <taxon>Pseudomonadota</taxon>
        <taxon>Betaproteobacteria</taxon>
        <taxon>Burkholderiales</taxon>
        <taxon>Burkholderiaceae</taxon>
        <taxon>Robbsia</taxon>
    </lineage>
</organism>
<feature type="transmembrane region" description="Helical" evidence="7">
    <location>
        <begin position="80"/>
        <end position="99"/>
    </location>
</feature>
<evidence type="ECO:0000256" key="3">
    <source>
        <dbReference type="ARBA" id="ARBA00022475"/>
    </source>
</evidence>
<accession>A0A0F5K2S5</accession>
<proteinExistence type="inferred from homology"/>
<reference evidence="8 9" key="1">
    <citation type="submission" date="2015-03" db="EMBL/GenBank/DDBJ databases">
        <title>Draft Genome Sequence of Burkholderia andropogonis type strain ICMP2807, isolated from Sorghum bicolor.</title>
        <authorList>
            <person name="Lopes-Santos L."/>
            <person name="Castro D.B."/>
            <person name="Ottoboni L.M."/>
            <person name="Park D."/>
            <person name="Weirc B.S."/>
            <person name="Destefano S.A."/>
        </authorList>
    </citation>
    <scope>NUCLEOTIDE SEQUENCE [LARGE SCALE GENOMIC DNA]</scope>
    <source>
        <strain evidence="8 9">ICMP2807</strain>
    </source>
</reference>
<feature type="transmembrane region" description="Helical" evidence="7">
    <location>
        <begin position="6"/>
        <end position="35"/>
    </location>
</feature>
<dbReference type="GO" id="GO:0009055">
    <property type="term" value="F:electron transfer activity"/>
    <property type="evidence" value="ECO:0007669"/>
    <property type="project" value="TreeGrafter"/>
</dbReference>
<evidence type="ECO:0000313" key="9">
    <source>
        <dbReference type="Proteomes" id="UP000033618"/>
    </source>
</evidence>
<evidence type="ECO:0000313" key="8">
    <source>
        <dbReference type="EMBL" id="KKB64230.1"/>
    </source>
</evidence>
<evidence type="ECO:0000256" key="2">
    <source>
        <dbReference type="ARBA" id="ARBA00007543"/>
    </source>
</evidence>
<protein>
    <submittedName>
        <fullName evidence="8">Ubiquinol oxidase subunit II</fullName>
    </submittedName>
</protein>
<comment type="similarity">
    <text evidence="2">Belongs to the cytochrome ubiquinol oxidase subunit 2 family.</text>
</comment>
<dbReference type="PATRIC" id="fig|28092.6.peg.1654"/>
<keyword evidence="6 7" id="KW-0472">Membrane</keyword>
<dbReference type="OrthoDB" id="9776710at2"/>
<dbReference type="Proteomes" id="UP000033618">
    <property type="component" value="Unassembled WGS sequence"/>
</dbReference>
<keyword evidence="9" id="KW-1185">Reference proteome</keyword>
<dbReference type="GO" id="GO:0070069">
    <property type="term" value="C:cytochrome complex"/>
    <property type="evidence" value="ECO:0007669"/>
    <property type="project" value="TreeGrafter"/>
</dbReference>
<evidence type="ECO:0000256" key="4">
    <source>
        <dbReference type="ARBA" id="ARBA00022692"/>
    </source>
</evidence>
<dbReference type="GO" id="GO:0019646">
    <property type="term" value="P:aerobic electron transport chain"/>
    <property type="evidence" value="ECO:0007669"/>
    <property type="project" value="TreeGrafter"/>
</dbReference>
<dbReference type="PANTHER" id="PTHR43141">
    <property type="entry name" value="CYTOCHROME BD2 SUBUNIT II"/>
    <property type="match status" value="1"/>
</dbReference>
<dbReference type="PANTHER" id="PTHR43141:SF4">
    <property type="entry name" value="CYTOCHROME BD2 SUBUNIT II"/>
    <property type="match status" value="1"/>
</dbReference>
<dbReference type="Pfam" id="PF02322">
    <property type="entry name" value="Cyt_bd_oxida_II"/>
    <property type="match status" value="1"/>
</dbReference>
<comment type="caution">
    <text evidence="8">The sequence shown here is derived from an EMBL/GenBank/DDBJ whole genome shotgun (WGS) entry which is preliminary data.</text>
</comment>
<name>A0A0F5K2S5_9BURK</name>
<keyword evidence="3" id="KW-1003">Cell membrane</keyword>
<dbReference type="EMBL" id="LAQU01000005">
    <property type="protein sequence ID" value="KKB64230.1"/>
    <property type="molecule type" value="Genomic_DNA"/>
</dbReference>
<feature type="transmembrane region" description="Helical" evidence="7">
    <location>
        <begin position="256"/>
        <end position="277"/>
    </location>
</feature>
<sequence length="333" mass="37099">MDITFIWAAIIALGVFMYVVLDGFDLGIGILFPFFPEHHDRDVLMNTVAPVWDGNETWLVLGGAGLFAAFPEAYSGILSALYLPLIFMLICLIFRGVAFELRAKSRRTRNLWDLAFILGSAGATFFQGIALGGYLSGIKMENGAFAGGALDWFTPFSLFCGFALLIAYAVLGCAWLIAKTDGDLQRKMYRLMLPLTVLLLGAIIIVSIWTPLGNDLIANRWFAMPTLLYFSPVPILTLLCVWAMRISVKKRHDRMPFVWGLALIFLCYTGFILSLWPNIIPPSVSIWDAASPHSSQLFALIGVVIVLPIILVYTTMGYWVFRGKVRHDDPGYH</sequence>
<dbReference type="GO" id="GO:0016682">
    <property type="term" value="F:oxidoreductase activity, acting on diphenols and related substances as donors, oxygen as acceptor"/>
    <property type="evidence" value="ECO:0007669"/>
    <property type="project" value="TreeGrafter"/>
</dbReference>
<evidence type="ECO:0000256" key="7">
    <source>
        <dbReference type="SAM" id="Phobius"/>
    </source>
</evidence>
<dbReference type="AlphaFoldDB" id="A0A0F5K2S5"/>
<keyword evidence="5 7" id="KW-1133">Transmembrane helix</keyword>
<dbReference type="STRING" id="28092.WM40_07000"/>
<evidence type="ECO:0000256" key="6">
    <source>
        <dbReference type="ARBA" id="ARBA00023136"/>
    </source>
</evidence>
<dbReference type="RefSeq" id="WP_024904101.1">
    <property type="nucleotide sequence ID" value="NZ_CADFGU010000003.1"/>
</dbReference>
<dbReference type="NCBIfam" id="TIGR00203">
    <property type="entry name" value="cydB"/>
    <property type="match status" value="1"/>
</dbReference>
<evidence type="ECO:0000256" key="1">
    <source>
        <dbReference type="ARBA" id="ARBA00004651"/>
    </source>
</evidence>
<keyword evidence="4 7" id="KW-0812">Transmembrane</keyword>
<feature type="transmembrane region" description="Helical" evidence="7">
    <location>
        <begin position="297"/>
        <end position="321"/>
    </location>
</feature>
<feature type="transmembrane region" description="Helical" evidence="7">
    <location>
        <begin position="221"/>
        <end position="244"/>
    </location>
</feature>
<dbReference type="PIRSF" id="PIRSF000267">
    <property type="entry name" value="Cyt_oxidse_sub2"/>
    <property type="match status" value="1"/>
</dbReference>
<gene>
    <name evidence="8" type="ORF">WM40_07000</name>
</gene>
<dbReference type="GO" id="GO:0005886">
    <property type="term" value="C:plasma membrane"/>
    <property type="evidence" value="ECO:0007669"/>
    <property type="project" value="UniProtKB-SubCell"/>
</dbReference>